<protein>
    <submittedName>
        <fullName evidence="1">Uncharacterized protein</fullName>
    </submittedName>
</protein>
<dbReference type="Proteomes" id="UP001163603">
    <property type="component" value="Chromosome 4"/>
</dbReference>
<dbReference type="EMBL" id="CM047739">
    <property type="protein sequence ID" value="KAJ0042803.1"/>
    <property type="molecule type" value="Genomic_DNA"/>
</dbReference>
<reference evidence="2" key="1">
    <citation type="journal article" date="2023" name="G3 (Bethesda)">
        <title>Genome assembly and association tests identify interacting loci associated with vigor, precocity, and sex in interspecific pistachio rootstocks.</title>
        <authorList>
            <person name="Palmer W."/>
            <person name="Jacygrad E."/>
            <person name="Sagayaradj S."/>
            <person name="Cavanaugh K."/>
            <person name="Han R."/>
            <person name="Bertier L."/>
            <person name="Beede B."/>
            <person name="Kafkas S."/>
            <person name="Golino D."/>
            <person name="Preece J."/>
            <person name="Michelmore R."/>
        </authorList>
    </citation>
    <scope>NUCLEOTIDE SEQUENCE [LARGE SCALE GENOMIC DNA]</scope>
</reference>
<evidence type="ECO:0000313" key="1">
    <source>
        <dbReference type="EMBL" id="KAJ0042803.1"/>
    </source>
</evidence>
<comment type="caution">
    <text evidence="1">The sequence shown here is derived from an EMBL/GenBank/DDBJ whole genome shotgun (WGS) entry which is preliminary data.</text>
</comment>
<organism evidence="1 2">
    <name type="scientific">Pistacia integerrima</name>
    <dbReference type="NCBI Taxonomy" id="434235"/>
    <lineage>
        <taxon>Eukaryota</taxon>
        <taxon>Viridiplantae</taxon>
        <taxon>Streptophyta</taxon>
        <taxon>Embryophyta</taxon>
        <taxon>Tracheophyta</taxon>
        <taxon>Spermatophyta</taxon>
        <taxon>Magnoliopsida</taxon>
        <taxon>eudicotyledons</taxon>
        <taxon>Gunneridae</taxon>
        <taxon>Pentapetalae</taxon>
        <taxon>rosids</taxon>
        <taxon>malvids</taxon>
        <taxon>Sapindales</taxon>
        <taxon>Anacardiaceae</taxon>
        <taxon>Pistacia</taxon>
    </lineage>
</organism>
<accession>A0ACC0YVS5</accession>
<gene>
    <name evidence="1" type="ORF">Pint_19096</name>
</gene>
<keyword evidence="2" id="KW-1185">Reference proteome</keyword>
<evidence type="ECO:0000313" key="2">
    <source>
        <dbReference type="Proteomes" id="UP001163603"/>
    </source>
</evidence>
<proteinExistence type="predicted"/>
<name>A0ACC0YVS5_9ROSI</name>
<sequence length="304" mass="33635">MDFNPSNDAGLEPLNFKVSNGTDEEFEIGTSGCISQFLWGNSNIAEADAKFEAASHLSFFLEYFASQHQRRASLQSDATYSSLLEAPPLIPVSVGPEHKADVPEWNSRGSKSFVDNLDVSGHQVELAPLSDFSLVVDDGDEEKLRGTCVILMPDYETSTNYCSERCGTRNDFKCIDRGSIDCVRHVTEARVNLLENLGGMIFEELGFCEMGEEVSKSGLKRKSKLSLKLSVLTLHRWGRISGTISHWFDPHNFDSDNDEWQISEHEAGAAEEDEGDEGDVDDISVQHVKNSFGDAGGNTDLHIF</sequence>